<dbReference type="AlphaFoldDB" id="X0T881"/>
<proteinExistence type="predicted"/>
<accession>X0T881</accession>
<organism evidence="1">
    <name type="scientific">marine sediment metagenome</name>
    <dbReference type="NCBI Taxonomy" id="412755"/>
    <lineage>
        <taxon>unclassified sequences</taxon>
        <taxon>metagenomes</taxon>
        <taxon>ecological metagenomes</taxon>
    </lineage>
</organism>
<name>X0T881_9ZZZZ</name>
<evidence type="ECO:0000313" key="1">
    <source>
        <dbReference type="EMBL" id="GAF89404.1"/>
    </source>
</evidence>
<protein>
    <submittedName>
        <fullName evidence="1">Uncharacterized protein</fullName>
    </submittedName>
</protein>
<sequence>MAPETVTIPKEEYESLKKKAELDEDLLVSLVKGLEDIKAGRIKQWKH</sequence>
<dbReference type="EMBL" id="BARS01017979">
    <property type="protein sequence ID" value="GAF89404.1"/>
    <property type="molecule type" value="Genomic_DNA"/>
</dbReference>
<reference evidence="1" key="1">
    <citation type="journal article" date="2014" name="Front. Microbiol.">
        <title>High frequency of phylogenetically diverse reductive dehalogenase-homologous genes in deep subseafloor sedimentary metagenomes.</title>
        <authorList>
            <person name="Kawai M."/>
            <person name="Futagami T."/>
            <person name="Toyoda A."/>
            <person name="Takaki Y."/>
            <person name="Nishi S."/>
            <person name="Hori S."/>
            <person name="Arai W."/>
            <person name="Tsubouchi T."/>
            <person name="Morono Y."/>
            <person name="Uchiyama I."/>
            <person name="Ito T."/>
            <person name="Fujiyama A."/>
            <person name="Inagaki F."/>
            <person name="Takami H."/>
        </authorList>
    </citation>
    <scope>NUCLEOTIDE SEQUENCE</scope>
    <source>
        <strain evidence="1">Expedition CK06-06</strain>
    </source>
</reference>
<gene>
    <name evidence="1" type="ORF">S01H1_29337</name>
</gene>
<comment type="caution">
    <text evidence="1">The sequence shown here is derived from an EMBL/GenBank/DDBJ whole genome shotgun (WGS) entry which is preliminary data.</text>
</comment>